<proteinExistence type="predicted"/>
<dbReference type="RefSeq" id="WP_382399981.1">
    <property type="nucleotide sequence ID" value="NZ_JBHTNH010000020.1"/>
</dbReference>
<keyword evidence="2" id="KW-1185">Reference proteome</keyword>
<dbReference type="EMBL" id="JBHTNH010000020">
    <property type="protein sequence ID" value="MFD1361935.1"/>
    <property type="molecule type" value="Genomic_DNA"/>
</dbReference>
<reference evidence="2" key="1">
    <citation type="journal article" date="2019" name="Int. J. Syst. Evol. Microbiol.">
        <title>The Global Catalogue of Microorganisms (GCM) 10K type strain sequencing project: providing services to taxonomists for standard genome sequencing and annotation.</title>
        <authorList>
            <consortium name="The Broad Institute Genomics Platform"/>
            <consortium name="The Broad Institute Genome Sequencing Center for Infectious Disease"/>
            <person name="Wu L."/>
            <person name="Ma J."/>
        </authorList>
    </citation>
    <scope>NUCLEOTIDE SEQUENCE [LARGE SCALE GENOMIC DNA]</scope>
    <source>
        <strain evidence="2">CCUG 54822</strain>
    </source>
</reference>
<gene>
    <name evidence="1" type="ORF">ACFQ4A_09740</name>
</gene>
<sequence>MEDKKLYMKLLGKHLRGYRLVKNLTQKELATNVRQLLMFRIIYRQNNWNGPGLRVTVWRRLKGMSPAYFGCVLP</sequence>
<dbReference type="Proteomes" id="UP001597178">
    <property type="component" value="Unassembled WGS sequence"/>
</dbReference>
<accession>A0ABW3ZU52</accession>
<evidence type="ECO:0000313" key="1">
    <source>
        <dbReference type="EMBL" id="MFD1361935.1"/>
    </source>
</evidence>
<comment type="caution">
    <text evidence="1">The sequence shown here is derived from an EMBL/GenBank/DDBJ whole genome shotgun (WGS) entry which is preliminary data.</text>
</comment>
<evidence type="ECO:0008006" key="3">
    <source>
        <dbReference type="Google" id="ProtNLM"/>
    </source>
</evidence>
<name>A0ABW3ZU52_9BACI</name>
<protein>
    <recommendedName>
        <fullName evidence="3">HTH cro/C1-type domain-containing protein</fullName>
    </recommendedName>
</protein>
<organism evidence="1 2">
    <name type="scientific">Lentibacillus salinarum</name>
    <dbReference type="NCBI Taxonomy" id="446820"/>
    <lineage>
        <taxon>Bacteria</taxon>
        <taxon>Bacillati</taxon>
        <taxon>Bacillota</taxon>
        <taxon>Bacilli</taxon>
        <taxon>Bacillales</taxon>
        <taxon>Bacillaceae</taxon>
        <taxon>Lentibacillus</taxon>
    </lineage>
</organism>
<evidence type="ECO:0000313" key="2">
    <source>
        <dbReference type="Proteomes" id="UP001597178"/>
    </source>
</evidence>